<dbReference type="Proteomes" id="UP000803884">
    <property type="component" value="Unassembled WGS sequence"/>
</dbReference>
<gene>
    <name evidence="2" type="ORF">WHR41_04006</name>
</gene>
<evidence type="ECO:0008006" key="4">
    <source>
        <dbReference type="Google" id="ProtNLM"/>
    </source>
</evidence>
<protein>
    <recommendedName>
        <fullName evidence="4">Hydantoin racemase</fullName>
    </recommendedName>
</protein>
<dbReference type="InterPro" id="IPR053714">
    <property type="entry name" value="Iso_Racemase_Enz_sf"/>
</dbReference>
<evidence type="ECO:0000313" key="2">
    <source>
        <dbReference type="EMBL" id="KAL1587081.1"/>
    </source>
</evidence>
<dbReference type="RefSeq" id="XP_069230186.1">
    <property type="nucleotide sequence ID" value="XM_069372612.1"/>
</dbReference>
<accession>A0AB34KTJ4</accession>
<dbReference type="EMBL" id="JAAQHG020000012">
    <property type="protein sequence ID" value="KAL1587081.1"/>
    <property type="molecule type" value="Genomic_DNA"/>
</dbReference>
<sequence length="250" mass="26825">MASPAKRSILVINPNTTRAMTNGLKPLIDSLGYTDDELEVIYYTAPAGVPSINNEDDAAISARECLTELSTSSYLNDCQGFLVCCYSQHPLVPALRSLIAERNMHGKAVTGIFEASVASCLQSLNVHDKFGIVSTGKQWEEILGDAVTNLLGSASSSRYAGTETTGLNAVELHTTPKEEVDKRMKNATKRLLDKKARAICLGCAGMAGMDKTVREACIEHLGEEEGNRIKIVDGVISGILHLQGALRASN</sequence>
<dbReference type="PANTHER" id="PTHR28047:SF5">
    <property type="entry name" value="PROTEIN DCG1"/>
    <property type="match status" value="1"/>
</dbReference>
<dbReference type="GO" id="GO:0047661">
    <property type="term" value="F:amino-acid racemase activity"/>
    <property type="evidence" value="ECO:0007669"/>
    <property type="project" value="InterPro"/>
</dbReference>
<organism evidence="2 3">
    <name type="scientific">Cladosporium halotolerans</name>
    <dbReference type="NCBI Taxonomy" id="1052096"/>
    <lineage>
        <taxon>Eukaryota</taxon>
        <taxon>Fungi</taxon>
        <taxon>Dikarya</taxon>
        <taxon>Ascomycota</taxon>
        <taxon>Pezizomycotina</taxon>
        <taxon>Dothideomycetes</taxon>
        <taxon>Dothideomycetidae</taxon>
        <taxon>Cladosporiales</taxon>
        <taxon>Cladosporiaceae</taxon>
        <taxon>Cladosporium</taxon>
    </lineage>
</organism>
<reference evidence="2 3" key="1">
    <citation type="journal article" date="2020" name="Microbiol. Resour. Announc.">
        <title>Draft Genome Sequence of a Cladosporium Species Isolated from the Mesophotic Ascidian Didemnum maculosum.</title>
        <authorList>
            <person name="Gioti A."/>
            <person name="Siaperas R."/>
            <person name="Nikolaivits E."/>
            <person name="Le Goff G."/>
            <person name="Ouazzani J."/>
            <person name="Kotoulas G."/>
            <person name="Topakas E."/>
        </authorList>
    </citation>
    <scope>NUCLEOTIDE SEQUENCE [LARGE SCALE GENOMIC DNA]</scope>
    <source>
        <strain evidence="2 3">TM138-S3</strain>
    </source>
</reference>
<dbReference type="Pfam" id="PF01177">
    <property type="entry name" value="Asp_Glu_race"/>
    <property type="match status" value="1"/>
</dbReference>
<evidence type="ECO:0000256" key="1">
    <source>
        <dbReference type="ARBA" id="ARBA00038414"/>
    </source>
</evidence>
<dbReference type="Gene3D" id="3.40.50.12500">
    <property type="match status" value="1"/>
</dbReference>
<evidence type="ECO:0000313" key="3">
    <source>
        <dbReference type="Proteomes" id="UP000803884"/>
    </source>
</evidence>
<comment type="similarity">
    <text evidence="1">Belongs to the HyuE racemase family.</text>
</comment>
<dbReference type="GeneID" id="96005450"/>
<proteinExistence type="inferred from homology"/>
<comment type="caution">
    <text evidence="2">The sequence shown here is derived from an EMBL/GenBank/DDBJ whole genome shotgun (WGS) entry which is preliminary data.</text>
</comment>
<keyword evidence="3" id="KW-1185">Reference proteome</keyword>
<name>A0AB34KTJ4_9PEZI</name>
<dbReference type="PANTHER" id="PTHR28047">
    <property type="entry name" value="PROTEIN DCG1"/>
    <property type="match status" value="1"/>
</dbReference>
<dbReference type="AlphaFoldDB" id="A0AB34KTJ4"/>
<dbReference type="InterPro" id="IPR052186">
    <property type="entry name" value="Hydantoin_racemase-like"/>
</dbReference>
<dbReference type="InterPro" id="IPR015942">
    <property type="entry name" value="Asp/Glu/hydantoin_racemase"/>
</dbReference>